<keyword evidence="2" id="KW-0732">Signal</keyword>
<keyword evidence="4" id="KW-1185">Reference proteome</keyword>
<proteinExistence type="predicted"/>
<dbReference type="Proteomes" id="UP001597068">
    <property type="component" value="Unassembled WGS sequence"/>
</dbReference>
<feature type="chain" id="PRO_5047108407" description="LppP/LprE lipoprotein" evidence="2">
    <location>
        <begin position="26"/>
        <end position="240"/>
    </location>
</feature>
<reference evidence="4" key="1">
    <citation type="journal article" date="2019" name="Int. J. Syst. Evol. Microbiol.">
        <title>The Global Catalogue of Microorganisms (GCM) 10K type strain sequencing project: providing services to taxonomists for standard genome sequencing and annotation.</title>
        <authorList>
            <consortium name="The Broad Institute Genomics Platform"/>
            <consortium name="The Broad Institute Genome Sequencing Center for Infectious Disease"/>
            <person name="Wu L."/>
            <person name="Ma J."/>
        </authorList>
    </citation>
    <scope>NUCLEOTIDE SEQUENCE [LARGE SCALE GENOMIC DNA]</scope>
    <source>
        <strain evidence="4">CCUG 50873</strain>
    </source>
</reference>
<gene>
    <name evidence="3" type="ORF">ACFQ04_10030</name>
</gene>
<dbReference type="PROSITE" id="PS51257">
    <property type="entry name" value="PROKAR_LIPOPROTEIN"/>
    <property type="match status" value="1"/>
</dbReference>
<evidence type="ECO:0000313" key="4">
    <source>
        <dbReference type="Proteomes" id="UP001597068"/>
    </source>
</evidence>
<sequence length="240" mass="24831">MTRSVFTRTALMAVVAAVMAVPLLAACGSDGATSSATGTSTLTVTQSASTAGDAPSDEASDQPTANRPTAAADEAPNQAAGSPNRPAVEGIPRSLSSADDTVSADEFRYDPSGNVPGHYFRSPSGNVECGVDDDEKSRTVSCGAKVTVRNTIGGYCRNTEDSEYINYLFKAGGIQNACGRRNFVAGYFSTSSGELILANVLQYGQVVTIDGTTCASTTAGITCFHRGVGFTMSRDINVNH</sequence>
<evidence type="ECO:0000256" key="2">
    <source>
        <dbReference type="SAM" id="SignalP"/>
    </source>
</evidence>
<name>A0ABW3GAY7_9NOCA</name>
<organism evidence="3 4">
    <name type="scientific">Williamsia deligens</name>
    <dbReference type="NCBI Taxonomy" id="321325"/>
    <lineage>
        <taxon>Bacteria</taxon>
        <taxon>Bacillati</taxon>
        <taxon>Actinomycetota</taxon>
        <taxon>Actinomycetes</taxon>
        <taxon>Mycobacteriales</taxon>
        <taxon>Nocardiaceae</taxon>
        <taxon>Williamsia</taxon>
    </lineage>
</organism>
<evidence type="ECO:0008006" key="5">
    <source>
        <dbReference type="Google" id="ProtNLM"/>
    </source>
</evidence>
<feature type="signal peptide" evidence="2">
    <location>
        <begin position="1"/>
        <end position="25"/>
    </location>
</feature>
<accession>A0ABW3GAY7</accession>
<evidence type="ECO:0000313" key="3">
    <source>
        <dbReference type="EMBL" id="MFD0926075.1"/>
    </source>
</evidence>
<feature type="region of interest" description="Disordered" evidence="1">
    <location>
        <begin position="44"/>
        <end position="121"/>
    </location>
</feature>
<dbReference type="RefSeq" id="WP_253646023.1">
    <property type="nucleotide sequence ID" value="NZ_BAAAMO010000002.1"/>
</dbReference>
<protein>
    <recommendedName>
        <fullName evidence="5">LppP/LprE lipoprotein</fullName>
    </recommendedName>
</protein>
<comment type="caution">
    <text evidence="3">The sequence shown here is derived from an EMBL/GenBank/DDBJ whole genome shotgun (WGS) entry which is preliminary data.</text>
</comment>
<dbReference type="EMBL" id="JBHTIL010000001">
    <property type="protein sequence ID" value="MFD0926075.1"/>
    <property type="molecule type" value="Genomic_DNA"/>
</dbReference>
<evidence type="ECO:0000256" key="1">
    <source>
        <dbReference type="SAM" id="MobiDB-lite"/>
    </source>
</evidence>